<feature type="compositionally biased region" description="Polar residues" evidence="1">
    <location>
        <begin position="39"/>
        <end position="49"/>
    </location>
</feature>
<dbReference type="EMBL" id="HAED01005142">
    <property type="protein sequence ID" value="SBQ91172.1"/>
    <property type="molecule type" value="Transcribed_RNA"/>
</dbReference>
<name>A0A1A8I3K3_NOTKU</name>
<feature type="non-terminal residue" evidence="2">
    <location>
        <position position="1"/>
    </location>
</feature>
<reference evidence="2" key="2">
    <citation type="submission" date="2016-06" db="EMBL/GenBank/DDBJ databases">
        <title>The genome of a short-lived fish provides insights into sex chromosome evolution and the genetic control of aging.</title>
        <authorList>
            <person name="Reichwald K."/>
            <person name="Felder M."/>
            <person name="Petzold A."/>
            <person name="Koch P."/>
            <person name="Groth M."/>
            <person name="Platzer M."/>
        </authorList>
    </citation>
    <scope>NUCLEOTIDE SEQUENCE</scope>
    <source>
        <tissue evidence="2">Brain</tissue>
    </source>
</reference>
<evidence type="ECO:0000313" key="2">
    <source>
        <dbReference type="EMBL" id="SBQ91172.1"/>
    </source>
</evidence>
<protein>
    <submittedName>
        <fullName evidence="2">Uncharacterized protein</fullName>
    </submittedName>
</protein>
<dbReference type="AlphaFoldDB" id="A0A1A8I3K3"/>
<gene>
    <name evidence="2" type="primary">Nfu_g_1_006110</name>
</gene>
<proteinExistence type="predicted"/>
<sequence length="57" mass="6164">GRAVRFQINKSTKTVGTNESMTLETMVRLQAFSDEAGPTGSSSTEQQNMPPGFLELS</sequence>
<accession>A0A1A8I3K3</accession>
<evidence type="ECO:0000256" key="1">
    <source>
        <dbReference type="SAM" id="MobiDB-lite"/>
    </source>
</evidence>
<organism evidence="2">
    <name type="scientific">Nothobranchius kuhntae</name>
    <name type="common">Beira killifish</name>
    <dbReference type="NCBI Taxonomy" id="321403"/>
    <lineage>
        <taxon>Eukaryota</taxon>
        <taxon>Metazoa</taxon>
        <taxon>Chordata</taxon>
        <taxon>Craniata</taxon>
        <taxon>Vertebrata</taxon>
        <taxon>Euteleostomi</taxon>
        <taxon>Actinopterygii</taxon>
        <taxon>Neopterygii</taxon>
        <taxon>Teleostei</taxon>
        <taxon>Neoteleostei</taxon>
        <taxon>Acanthomorphata</taxon>
        <taxon>Ovalentaria</taxon>
        <taxon>Atherinomorphae</taxon>
        <taxon>Cyprinodontiformes</taxon>
        <taxon>Nothobranchiidae</taxon>
        <taxon>Nothobranchius</taxon>
    </lineage>
</organism>
<reference evidence="2" key="1">
    <citation type="submission" date="2016-05" db="EMBL/GenBank/DDBJ databases">
        <authorList>
            <person name="Lavstsen T."/>
            <person name="Jespersen J.S."/>
        </authorList>
    </citation>
    <scope>NUCLEOTIDE SEQUENCE</scope>
    <source>
        <tissue evidence="2">Brain</tissue>
    </source>
</reference>
<feature type="non-terminal residue" evidence="2">
    <location>
        <position position="57"/>
    </location>
</feature>
<feature type="region of interest" description="Disordered" evidence="1">
    <location>
        <begin position="32"/>
        <end position="57"/>
    </location>
</feature>